<dbReference type="Gene3D" id="3.30.559.10">
    <property type="entry name" value="Chloramphenicol acetyltransferase-like domain"/>
    <property type="match status" value="1"/>
</dbReference>
<comment type="caution">
    <text evidence="2">The sequence shown here is derived from an EMBL/GenBank/DDBJ whole genome shotgun (WGS) entry which is preliminary data.</text>
</comment>
<accession>A0A840CVI9</accession>
<keyword evidence="2" id="KW-0012">Acyltransferase</keyword>
<dbReference type="InterPro" id="IPR023213">
    <property type="entry name" value="CAT-like_dom_sf"/>
</dbReference>
<keyword evidence="2" id="KW-0808">Transferase</keyword>
<feature type="active site" description="Proton acceptor" evidence="1">
    <location>
        <position position="190"/>
    </location>
</feature>
<dbReference type="SMART" id="SM01059">
    <property type="entry name" value="CAT"/>
    <property type="match status" value="1"/>
</dbReference>
<protein>
    <submittedName>
        <fullName evidence="2">Chloramphenicol O-acetyltransferase type A</fullName>
        <ecNumber evidence="2">2.3.1.28</ecNumber>
    </submittedName>
</protein>
<dbReference type="PANTHER" id="PTHR38474">
    <property type="entry name" value="SLR0299 PROTEIN"/>
    <property type="match status" value="1"/>
</dbReference>
<gene>
    <name evidence="2" type="ORF">GGR06_001686</name>
</gene>
<evidence type="ECO:0000313" key="2">
    <source>
        <dbReference type="EMBL" id="MBB4043900.1"/>
    </source>
</evidence>
<dbReference type="Pfam" id="PF00302">
    <property type="entry name" value="CAT"/>
    <property type="match status" value="1"/>
</dbReference>
<name>A0A840CVI9_9BACE</name>
<dbReference type="InterPro" id="IPR001707">
    <property type="entry name" value="Cmp_AcTrfase"/>
</dbReference>
<dbReference type="PANTHER" id="PTHR38474:SF1">
    <property type="entry name" value="SLR0299 PROTEIN"/>
    <property type="match status" value="1"/>
</dbReference>
<dbReference type="EMBL" id="JACIER010000005">
    <property type="protein sequence ID" value="MBB4043900.1"/>
    <property type="molecule type" value="Genomic_DNA"/>
</dbReference>
<dbReference type="RefSeq" id="WP_044161619.1">
    <property type="nucleotide sequence ID" value="NZ_JACIER010000005.1"/>
</dbReference>
<organism evidence="2 3">
    <name type="scientific">Bacteroides reticulotermitis</name>
    <dbReference type="NCBI Taxonomy" id="1133319"/>
    <lineage>
        <taxon>Bacteria</taxon>
        <taxon>Pseudomonadati</taxon>
        <taxon>Bacteroidota</taxon>
        <taxon>Bacteroidia</taxon>
        <taxon>Bacteroidales</taxon>
        <taxon>Bacteroidaceae</taxon>
        <taxon>Bacteroides</taxon>
    </lineage>
</organism>
<evidence type="ECO:0000313" key="3">
    <source>
        <dbReference type="Proteomes" id="UP000560658"/>
    </source>
</evidence>
<proteinExistence type="predicted"/>
<reference evidence="2" key="1">
    <citation type="submission" date="2020-08" db="EMBL/GenBank/DDBJ databases">
        <title>Genomic Encyclopedia of Type Strains, Phase IV (KMG-IV): sequencing the most valuable type-strain genomes for metagenomic binning, comparative biology and taxonomic classification.</title>
        <authorList>
            <person name="Goeker M."/>
        </authorList>
    </citation>
    <scope>NUCLEOTIDE SEQUENCE [LARGE SCALE GENOMIC DNA]</scope>
    <source>
        <strain evidence="2">DSM 105720</strain>
    </source>
</reference>
<sequence>MNQIEKIIDLPNWNRREHFEHFSAFDDPFFGVTVNVECTRSYQEAKSKDVSFFLLVLHRIITAAAEVEEFRYRIEGDQVVCYDSLFPEATVARPDHTFSFASFDYDPDEMGFIRKAKAEMERLQQTTGLNKEGTFHPNAIHYSAVPWLTFTDMKHPTNMRSGDSVPKISTGKFFKDGERLMLPISVTCHHGLMDGYHVSKFIEKLKL</sequence>
<dbReference type="GO" id="GO:0008811">
    <property type="term" value="F:chloramphenicol O-acetyltransferase activity"/>
    <property type="evidence" value="ECO:0007669"/>
    <property type="project" value="UniProtKB-EC"/>
</dbReference>
<dbReference type="AlphaFoldDB" id="A0A840CVI9"/>
<dbReference type="EC" id="2.3.1.28" evidence="2"/>
<keyword evidence="3" id="KW-1185">Reference proteome</keyword>
<dbReference type="SUPFAM" id="SSF52777">
    <property type="entry name" value="CoA-dependent acyltransferases"/>
    <property type="match status" value="1"/>
</dbReference>
<evidence type="ECO:0000256" key="1">
    <source>
        <dbReference type="PIRSR" id="PIRSR000440-1"/>
    </source>
</evidence>
<dbReference type="PIRSF" id="PIRSF000440">
    <property type="entry name" value="CAT"/>
    <property type="match status" value="1"/>
</dbReference>
<dbReference type="Proteomes" id="UP000560658">
    <property type="component" value="Unassembled WGS sequence"/>
</dbReference>